<keyword evidence="5" id="KW-0406">Ion transport</keyword>
<sequence>MIKLARLLRLARLFQNMSRLSQHSIVVLGLLMFTFTLVAHWFACIWYVIGLHEVEESEAALMHAAVFGNVTAIIQRIYARRTAFQSKTQDLKDFVRVHHIPKPLQRRMEDFFQTTWAINRGIDVSEIISFYPEELRRDIALHLNRDLLSLKVFENASQDCLKSLAVEIKTTFFTPGEYLIHAGDVLRRLYFVCSGSLEVLDNDEVVALLGKNDWFGTYIDTSVETIQTVRSRCAVKSLTYCDLQSIDLITLNNVLDQYPKFKSDFVAYLYEDLSFDIQEGAEKSLDSDAILVPAITLQMTHDQNQSKETKHPNTSVHFTASETQPHQTDRACSDLEAGVLNPNKLEHEGSSARSSSPNGMRYYPRRPIQPVGRSSTNQGLRRATLGAILAGHNWSKVDEPKLKTRRKPRRTDLLKSARDDSTNRQDPFSSRRHTLPVVQVSMADEDDGEDDGLGINTSDLAETQEDGVDETYAHGSDLISIGRDVRITPSSYRHLWGSALSLYRNLHEGDGESRRSSCLDISIRNQISSSVQTSEQSDSTLLRKISSSEPNSMMVHFDLTASKCRSKDVEYSNQ</sequence>
<feature type="region of interest" description="Disordered" evidence="7">
    <location>
        <begin position="301"/>
        <end position="328"/>
    </location>
</feature>
<keyword evidence="6 8" id="KW-0472">Membrane</keyword>
<evidence type="ECO:0000256" key="4">
    <source>
        <dbReference type="ARBA" id="ARBA00022989"/>
    </source>
</evidence>
<dbReference type="GO" id="GO:0005886">
    <property type="term" value="C:plasma membrane"/>
    <property type="evidence" value="ECO:0007669"/>
    <property type="project" value="TreeGrafter"/>
</dbReference>
<dbReference type="SUPFAM" id="SSF51206">
    <property type="entry name" value="cAMP-binding domain-like"/>
    <property type="match status" value="1"/>
</dbReference>
<organism evidence="10 11">
    <name type="scientific">Paragonimus heterotremus</name>
    <dbReference type="NCBI Taxonomy" id="100268"/>
    <lineage>
        <taxon>Eukaryota</taxon>
        <taxon>Metazoa</taxon>
        <taxon>Spiralia</taxon>
        <taxon>Lophotrochozoa</taxon>
        <taxon>Platyhelminthes</taxon>
        <taxon>Trematoda</taxon>
        <taxon>Digenea</taxon>
        <taxon>Plagiorchiida</taxon>
        <taxon>Troglotremata</taxon>
        <taxon>Troglotrematidae</taxon>
        <taxon>Paragonimus</taxon>
    </lineage>
</organism>
<dbReference type="Pfam" id="PF00027">
    <property type="entry name" value="cNMP_binding"/>
    <property type="match status" value="1"/>
</dbReference>
<dbReference type="Gene3D" id="2.60.120.10">
    <property type="entry name" value="Jelly Rolls"/>
    <property type="match status" value="1"/>
</dbReference>
<evidence type="ECO:0000256" key="8">
    <source>
        <dbReference type="SAM" id="Phobius"/>
    </source>
</evidence>
<dbReference type="PANTHER" id="PTHR10217:SF637">
    <property type="entry name" value="EAG-LIKE K[+] CHANNEL, ISOFORM A"/>
    <property type="match status" value="1"/>
</dbReference>
<dbReference type="SUPFAM" id="SSF81324">
    <property type="entry name" value="Voltage-gated potassium channels"/>
    <property type="match status" value="1"/>
</dbReference>
<comment type="caution">
    <text evidence="10">The sequence shown here is derived from an EMBL/GenBank/DDBJ whole genome shotgun (WGS) entry which is preliminary data.</text>
</comment>
<dbReference type="InterPro" id="IPR005821">
    <property type="entry name" value="Ion_trans_dom"/>
</dbReference>
<keyword evidence="4 8" id="KW-1133">Transmembrane helix</keyword>
<dbReference type="SMART" id="SM00100">
    <property type="entry name" value="cNMP"/>
    <property type="match status" value="1"/>
</dbReference>
<protein>
    <recommendedName>
        <fullName evidence="9">Cyclic nucleotide-binding domain-containing protein</fullName>
    </recommendedName>
</protein>
<proteinExistence type="predicted"/>
<evidence type="ECO:0000259" key="9">
    <source>
        <dbReference type="PROSITE" id="PS50042"/>
    </source>
</evidence>
<feature type="region of interest" description="Disordered" evidence="7">
    <location>
        <begin position="398"/>
        <end position="434"/>
    </location>
</feature>
<reference evidence="10" key="1">
    <citation type="submission" date="2019-05" db="EMBL/GenBank/DDBJ databases">
        <title>Annotation for the trematode Paragonimus heterotremus.</title>
        <authorList>
            <person name="Choi Y.-J."/>
        </authorList>
    </citation>
    <scope>NUCLEOTIDE SEQUENCE</scope>
    <source>
        <strain evidence="10">LC</strain>
    </source>
</reference>
<dbReference type="GO" id="GO:0005249">
    <property type="term" value="F:voltage-gated potassium channel activity"/>
    <property type="evidence" value="ECO:0007669"/>
    <property type="project" value="InterPro"/>
</dbReference>
<evidence type="ECO:0000256" key="7">
    <source>
        <dbReference type="SAM" id="MobiDB-lite"/>
    </source>
</evidence>
<evidence type="ECO:0000313" key="11">
    <source>
        <dbReference type="Proteomes" id="UP000748531"/>
    </source>
</evidence>
<keyword evidence="11" id="KW-1185">Reference proteome</keyword>
<dbReference type="Gene3D" id="1.10.1200.260">
    <property type="match status" value="1"/>
</dbReference>
<dbReference type="PANTHER" id="PTHR10217">
    <property type="entry name" value="VOLTAGE AND LIGAND GATED POTASSIUM CHANNEL"/>
    <property type="match status" value="1"/>
</dbReference>
<dbReference type="EMBL" id="LUCH01000901">
    <property type="protein sequence ID" value="KAF5404071.1"/>
    <property type="molecule type" value="Genomic_DNA"/>
</dbReference>
<evidence type="ECO:0000256" key="2">
    <source>
        <dbReference type="ARBA" id="ARBA00022448"/>
    </source>
</evidence>
<comment type="subcellular location">
    <subcellularLocation>
        <location evidence="1">Membrane</location>
        <topology evidence="1">Multi-pass membrane protein</topology>
    </subcellularLocation>
</comment>
<dbReference type="OrthoDB" id="432483at2759"/>
<evidence type="ECO:0000256" key="6">
    <source>
        <dbReference type="ARBA" id="ARBA00023136"/>
    </source>
</evidence>
<dbReference type="InterPro" id="IPR000595">
    <property type="entry name" value="cNMP-bd_dom"/>
</dbReference>
<dbReference type="GO" id="GO:0042391">
    <property type="term" value="P:regulation of membrane potential"/>
    <property type="evidence" value="ECO:0007669"/>
    <property type="project" value="TreeGrafter"/>
</dbReference>
<feature type="compositionally biased region" description="Basic and acidic residues" evidence="7">
    <location>
        <begin position="410"/>
        <end position="423"/>
    </location>
</feature>
<feature type="transmembrane region" description="Helical" evidence="8">
    <location>
        <begin position="25"/>
        <end position="49"/>
    </location>
</feature>
<dbReference type="InterPro" id="IPR014710">
    <property type="entry name" value="RmlC-like_jellyroll"/>
</dbReference>
<gene>
    <name evidence="10" type="ORF">PHET_02606</name>
</gene>
<dbReference type="Proteomes" id="UP000748531">
    <property type="component" value="Unassembled WGS sequence"/>
</dbReference>
<dbReference type="InterPro" id="IPR050818">
    <property type="entry name" value="KCNH_animal-type"/>
</dbReference>
<dbReference type="PROSITE" id="PS50042">
    <property type="entry name" value="CNMP_BINDING_3"/>
    <property type="match status" value="1"/>
</dbReference>
<name>A0A8J4TLB5_9TREM</name>
<evidence type="ECO:0000313" key="10">
    <source>
        <dbReference type="EMBL" id="KAF5404071.1"/>
    </source>
</evidence>
<dbReference type="AlphaFoldDB" id="A0A8J4TLB5"/>
<keyword evidence="3 8" id="KW-0812">Transmembrane</keyword>
<dbReference type="CDD" id="cd00038">
    <property type="entry name" value="CAP_ED"/>
    <property type="match status" value="1"/>
</dbReference>
<evidence type="ECO:0000256" key="5">
    <source>
        <dbReference type="ARBA" id="ARBA00023065"/>
    </source>
</evidence>
<dbReference type="InterPro" id="IPR018490">
    <property type="entry name" value="cNMP-bd_dom_sf"/>
</dbReference>
<feature type="compositionally biased region" description="Polar residues" evidence="7">
    <location>
        <begin position="312"/>
        <end position="326"/>
    </location>
</feature>
<evidence type="ECO:0000256" key="3">
    <source>
        <dbReference type="ARBA" id="ARBA00022692"/>
    </source>
</evidence>
<evidence type="ECO:0000256" key="1">
    <source>
        <dbReference type="ARBA" id="ARBA00004141"/>
    </source>
</evidence>
<accession>A0A8J4TLB5</accession>
<dbReference type="InterPro" id="IPR003967">
    <property type="entry name" value="K_chnl_volt-dep_ERG"/>
</dbReference>
<dbReference type="PRINTS" id="PR01470">
    <property type="entry name" value="ERGCHANNEL"/>
</dbReference>
<keyword evidence="2" id="KW-0813">Transport</keyword>
<dbReference type="FunFam" id="2.60.120.10:FF:000061">
    <property type="entry name" value="Potassium voltage-gated channel subfamily H member 3"/>
    <property type="match status" value="1"/>
</dbReference>
<feature type="domain" description="Cyclic nucleotide-binding" evidence="9">
    <location>
        <begin position="152"/>
        <end position="255"/>
    </location>
</feature>
<dbReference type="Pfam" id="PF00520">
    <property type="entry name" value="Ion_trans"/>
    <property type="match status" value="1"/>
</dbReference>
<feature type="region of interest" description="Disordered" evidence="7">
    <location>
        <begin position="342"/>
        <end position="378"/>
    </location>
</feature>